<gene>
    <name evidence="2" type="ORF">FVR03_12610</name>
</gene>
<organism evidence="2 3">
    <name type="scientific">Pontibacter qinzhouensis</name>
    <dbReference type="NCBI Taxonomy" id="2603253"/>
    <lineage>
        <taxon>Bacteria</taxon>
        <taxon>Pseudomonadati</taxon>
        <taxon>Bacteroidota</taxon>
        <taxon>Cytophagia</taxon>
        <taxon>Cytophagales</taxon>
        <taxon>Hymenobacteraceae</taxon>
        <taxon>Pontibacter</taxon>
    </lineage>
</organism>
<feature type="region of interest" description="Disordered" evidence="1">
    <location>
        <begin position="25"/>
        <end position="54"/>
    </location>
</feature>
<dbReference type="OrthoDB" id="3268254at2"/>
<sequence>MCFCHTKTFSCPCAPGGRSREFISHHTESKDMETSREKRQEPQRKKGGRPAKSIKRSCTLVVRLTETERLLVRGKAREAGLSTSAWFRVAAKKATVVARLSPEEAAQLRMLSGLANNLNQLARLAHREGLLSVQGKCRQALEEINRLLQTLSRR</sequence>
<evidence type="ECO:0000313" key="3">
    <source>
        <dbReference type="Proteomes" id="UP000321926"/>
    </source>
</evidence>
<accession>A0A5C8K432</accession>
<dbReference type="Proteomes" id="UP000321926">
    <property type="component" value="Unassembled WGS sequence"/>
</dbReference>
<evidence type="ECO:0000313" key="2">
    <source>
        <dbReference type="EMBL" id="TXK45372.1"/>
    </source>
</evidence>
<feature type="compositionally biased region" description="Basic and acidic residues" evidence="1">
    <location>
        <begin position="25"/>
        <end position="44"/>
    </location>
</feature>
<protein>
    <submittedName>
        <fullName evidence="2">MobC family plasmid mobilization relaxosome protein</fullName>
    </submittedName>
</protein>
<feature type="compositionally biased region" description="Basic residues" evidence="1">
    <location>
        <begin position="45"/>
        <end position="54"/>
    </location>
</feature>
<name>A0A5C8K432_9BACT</name>
<dbReference type="EMBL" id="VRTY01000043">
    <property type="protein sequence ID" value="TXK45372.1"/>
    <property type="molecule type" value="Genomic_DNA"/>
</dbReference>
<keyword evidence="3" id="KW-1185">Reference proteome</keyword>
<reference evidence="2 3" key="1">
    <citation type="submission" date="2019-08" db="EMBL/GenBank/DDBJ databases">
        <authorList>
            <person name="Shi S."/>
        </authorList>
    </citation>
    <scope>NUCLEOTIDE SEQUENCE [LARGE SCALE GENOMIC DNA]</scope>
    <source>
        <strain evidence="2 3">GY10130</strain>
    </source>
</reference>
<comment type="caution">
    <text evidence="2">The sequence shown here is derived from an EMBL/GenBank/DDBJ whole genome shotgun (WGS) entry which is preliminary data.</text>
</comment>
<proteinExistence type="predicted"/>
<dbReference type="Pfam" id="PF21983">
    <property type="entry name" value="NikA-like"/>
    <property type="match status" value="1"/>
</dbReference>
<dbReference type="InterPro" id="IPR053842">
    <property type="entry name" value="NikA-like"/>
</dbReference>
<dbReference type="AlphaFoldDB" id="A0A5C8K432"/>
<evidence type="ECO:0000256" key="1">
    <source>
        <dbReference type="SAM" id="MobiDB-lite"/>
    </source>
</evidence>